<evidence type="ECO:0000313" key="7">
    <source>
        <dbReference type="EMBL" id="EJU00138.1"/>
    </source>
</evidence>
<dbReference type="OrthoDB" id="420518at2759"/>
<proteinExistence type="inferred from homology"/>
<evidence type="ECO:0000313" key="8">
    <source>
        <dbReference type="Proteomes" id="UP000030653"/>
    </source>
</evidence>
<dbReference type="AlphaFoldDB" id="M5G8P4"/>
<dbReference type="Gene3D" id="3.40.50.1820">
    <property type="entry name" value="alpha/beta hydrolase"/>
    <property type="match status" value="1"/>
</dbReference>
<dbReference type="InterPro" id="IPR000801">
    <property type="entry name" value="Esterase-like"/>
</dbReference>
<dbReference type="GeneID" id="63692388"/>
<feature type="active site" description="Charge relay system" evidence="6">
    <location>
        <position position="147"/>
    </location>
</feature>
<dbReference type="EC" id="3.1.2.12" evidence="2"/>
<dbReference type="SUPFAM" id="SSF53474">
    <property type="entry name" value="alpha/beta-Hydrolases"/>
    <property type="match status" value="1"/>
</dbReference>
<dbReference type="Proteomes" id="UP000030653">
    <property type="component" value="Unassembled WGS sequence"/>
</dbReference>
<evidence type="ECO:0000256" key="6">
    <source>
        <dbReference type="PIRSR" id="PIRSR614186-1"/>
    </source>
</evidence>
<feature type="active site" description="Charge relay system" evidence="6">
    <location>
        <position position="259"/>
    </location>
</feature>
<dbReference type="Pfam" id="PF00756">
    <property type="entry name" value="Esterase"/>
    <property type="match status" value="1"/>
</dbReference>
<protein>
    <recommendedName>
        <fullName evidence="3">S-formylglutathione hydrolase</fullName>
        <ecNumber evidence="2">3.1.2.12</ecNumber>
    </recommendedName>
</protein>
<keyword evidence="5 7" id="KW-0378">Hydrolase</keyword>
<keyword evidence="4" id="KW-0719">Serine esterase</keyword>
<dbReference type="InterPro" id="IPR029058">
    <property type="entry name" value="AB_hydrolase_fold"/>
</dbReference>
<dbReference type="RefSeq" id="XP_040627035.1">
    <property type="nucleotide sequence ID" value="XM_040777326.1"/>
</dbReference>
<name>M5G8P4_DACPD</name>
<dbReference type="HOGENOM" id="CLU_056472_0_1_1"/>
<accession>M5G8P4</accession>
<dbReference type="InterPro" id="IPR014186">
    <property type="entry name" value="S-formylglutathione_hydrol"/>
</dbReference>
<dbReference type="GO" id="GO:0005829">
    <property type="term" value="C:cytosol"/>
    <property type="evidence" value="ECO:0007669"/>
    <property type="project" value="TreeGrafter"/>
</dbReference>
<organism evidence="7 8">
    <name type="scientific">Dacryopinax primogenitus (strain DJM 731)</name>
    <name type="common">Brown rot fungus</name>
    <dbReference type="NCBI Taxonomy" id="1858805"/>
    <lineage>
        <taxon>Eukaryota</taxon>
        <taxon>Fungi</taxon>
        <taxon>Dikarya</taxon>
        <taxon>Basidiomycota</taxon>
        <taxon>Agaricomycotina</taxon>
        <taxon>Dacrymycetes</taxon>
        <taxon>Dacrymycetales</taxon>
        <taxon>Dacrymycetaceae</taxon>
        <taxon>Dacryopinax</taxon>
    </lineage>
</organism>
<keyword evidence="8" id="KW-1185">Reference proteome</keyword>
<dbReference type="PANTHER" id="PTHR10061:SF0">
    <property type="entry name" value="S-FORMYLGLUTATHIONE HYDROLASE"/>
    <property type="match status" value="1"/>
</dbReference>
<comment type="similarity">
    <text evidence="1">Belongs to the esterase D family.</text>
</comment>
<dbReference type="EMBL" id="JH795868">
    <property type="protein sequence ID" value="EJU00138.1"/>
    <property type="molecule type" value="Genomic_DNA"/>
</dbReference>
<sequence length="281" mass="31030">MPVTKVKTNKCFSGHLTKFSAHSESYGLETKFNVFVPEGEGPFSVLYYLAGLTCDEDTGAMKGTFESPAAKHGIALVFPDTSPRGSNSPNDTLSWDFGTGAGFYIDASHPSYAAYQGYTYVTHELPELLRETGLALDLERQGIMGHSMGGHGALTLYLKSGQYRSCSAFAPITNPRLCPWGKKAFAGYLKGGVEEGKEWDATELLGLSRVKEGLRILFDWGDADEFYLSGQLLPENFLNKVKELGVEGVQGRKREGYDHSYYFIMSFAEEHVAFHAKWLKA</sequence>
<dbReference type="GO" id="GO:0046294">
    <property type="term" value="P:formaldehyde catabolic process"/>
    <property type="evidence" value="ECO:0007669"/>
    <property type="project" value="InterPro"/>
</dbReference>
<dbReference type="OMA" id="PSDCPWG"/>
<evidence type="ECO:0000256" key="2">
    <source>
        <dbReference type="ARBA" id="ARBA00012479"/>
    </source>
</evidence>
<evidence type="ECO:0000256" key="5">
    <source>
        <dbReference type="ARBA" id="ARBA00022801"/>
    </source>
</evidence>
<evidence type="ECO:0000256" key="4">
    <source>
        <dbReference type="ARBA" id="ARBA00022487"/>
    </source>
</evidence>
<dbReference type="PANTHER" id="PTHR10061">
    <property type="entry name" value="S-FORMYLGLUTATHIONE HYDROLASE"/>
    <property type="match status" value="1"/>
</dbReference>
<dbReference type="STRING" id="1858805.M5G8P4"/>
<feature type="active site" description="Charge relay system" evidence="6">
    <location>
        <position position="224"/>
    </location>
</feature>
<dbReference type="GO" id="GO:0018738">
    <property type="term" value="F:S-formylglutathione hydrolase activity"/>
    <property type="evidence" value="ECO:0007669"/>
    <property type="project" value="UniProtKB-EC"/>
</dbReference>
<reference evidence="7 8" key="1">
    <citation type="journal article" date="2012" name="Science">
        <title>The Paleozoic origin of enzymatic lignin decomposition reconstructed from 31 fungal genomes.</title>
        <authorList>
            <person name="Floudas D."/>
            <person name="Binder M."/>
            <person name="Riley R."/>
            <person name="Barry K."/>
            <person name="Blanchette R.A."/>
            <person name="Henrissat B."/>
            <person name="Martinez A.T."/>
            <person name="Otillar R."/>
            <person name="Spatafora J.W."/>
            <person name="Yadav J.S."/>
            <person name="Aerts A."/>
            <person name="Benoit I."/>
            <person name="Boyd A."/>
            <person name="Carlson A."/>
            <person name="Copeland A."/>
            <person name="Coutinho P.M."/>
            <person name="de Vries R.P."/>
            <person name="Ferreira P."/>
            <person name="Findley K."/>
            <person name="Foster B."/>
            <person name="Gaskell J."/>
            <person name="Glotzer D."/>
            <person name="Gorecki P."/>
            <person name="Heitman J."/>
            <person name="Hesse C."/>
            <person name="Hori C."/>
            <person name="Igarashi K."/>
            <person name="Jurgens J.A."/>
            <person name="Kallen N."/>
            <person name="Kersten P."/>
            <person name="Kohler A."/>
            <person name="Kuees U."/>
            <person name="Kumar T.K.A."/>
            <person name="Kuo A."/>
            <person name="LaButti K."/>
            <person name="Larrondo L.F."/>
            <person name="Lindquist E."/>
            <person name="Ling A."/>
            <person name="Lombard V."/>
            <person name="Lucas S."/>
            <person name="Lundell T."/>
            <person name="Martin R."/>
            <person name="McLaughlin D.J."/>
            <person name="Morgenstern I."/>
            <person name="Morin E."/>
            <person name="Murat C."/>
            <person name="Nagy L.G."/>
            <person name="Nolan M."/>
            <person name="Ohm R.A."/>
            <person name="Patyshakuliyeva A."/>
            <person name="Rokas A."/>
            <person name="Ruiz-Duenas F.J."/>
            <person name="Sabat G."/>
            <person name="Salamov A."/>
            <person name="Samejima M."/>
            <person name="Schmutz J."/>
            <person name="Slot J.C."/>
            <person name="St John F."/>
            <person name="Stenlid J."/>
            <person name="Sun H."/>
            <person name="Sun S."/>
            <person name="Syed K."/>
            <person name="Tsang A."/>
            <person name="Wiebenga A."/>
            <person name="Young D."/>
            <person name="Pisabarro A."/>
            <person name="Eastwood D.C."/>
            <person name="Martin F."/>
            <person name="Cullen D."/>
            <person name="Grigoriev I.V."/>
            <person name="Hibbett D.S."/>
        </authorList>
    </citation>
    <scope>NUCLEOTIDE SEQUENCE [LARGE SCALE GENOMIC DNA]</scope>
    <source>
        <strain evidence="7 8">DJM-731 SS1</strain>
    </source>
</reference>
<evidence type="ECO:0000256" key="3">
    <source>
        <dbReference type="ARBA" id="ARBA00016774"/>
    </source>
</evidence>
<gene>
    <name evidence="7" type="ORF">DACRYDRAFT_95872</name>
</gene>
<dbReference type="GO" id="GO:0052689">
    <property type="term" value="F:carboxylic ester hydrolase activity"/>
    <property type="evidence" value="ECO:0007669"/>
    <property type="project" value="UniProtKB-KW"/>
</dbReference>
<evidence type="ECO:0000256" key="1">
    <source>
        <dbReference type="ARBA" id="ARBA00005622"/>
    </source>
</evidence>